<proteinExistence type="predicted"/>
<evidence type="ECO:0000313" key="2">
    <source>
        <dbReference type="EMBL" id="PWN26347.1"/>
    </source>
</evidence>
<feature type="compositionally biased region" description="Low complexity" evidence="1">
    <location>
        <begin position="642"/>
        <end position="657"/>
    </location>
</feature>
<dbReference type="InterPro" id="IPR012340">
    <property type="entry name" value="NA-bd_OB-fold"/>
</dbReference>
<dbReference type="OrthoDB" id="202825at2759"/>
<organism evidence="2 3">
    <name type="scientific">Jaminaea rosea</name>
    <dbReference type="NCBI Taxonomy" id="1569628"/>
    <lineage>
        <taxon>Eukaryota</taxon>
        <taxon>Fungi</taxon>
        <taxon>Dikarya</taxon>
        <taxon>Basidiomycota</taxon>
        <taxon>Ustilaginomycotina</taxon>
        <taxon>Exobasidiomycetes</taxon>
        <taxon>Microstromatales</taxon>
        <taxon>Microstromatales incertae sedis</taxon>
        <taxon>Jaminaea</taxon>
    </lineage>
</organism>
<accession>A0A316UM60</accession>
<sequence length="778" mass="84531">MAGSDADAAILAQIRALQARLSTNDDELATPSSQPSGSRTAAPPSSSTAGVLVPDSPTRVGQASSSRPQQAGPSSSSSAYLGPEYISSRVQTGVDDLVRQAKAVPRAPRPRPQWFLNHAASLQAQSQQAREASSQSKSLSRDDRLALMESLDLKPGPIDFGTGQHKEYEPYSGQRFSRDKRWISHDEFQESVMHGRYFLSPSQLYSIRVPALGRAKGADGDYDVPVPGDFVIIVTITSASESILPKRDEEDPFGEEGMVSSRLVDEEEWLTGKRNEQGTDSAKTYQANRLTQRKAQRTALRFFDLQDLSDRPEDDGEARGDDRLKLMVKKAERRDKDMGEWIGGSRGAFEKLEAETTGGAVIALINPILLGDRKKKAVKPGQQAENDTPTNEVMTIMPRDAESLYILGRCKDYAECSAQRSDGTKCGKFVDRRQLVGGARATALCSWHLDHGASRAHKGRQELQNTTSSFFGGGGMVGYDSRGSARNKRGSGGGGWSRGGRKSWDPPKRKAFSSEISYGFDSSTAPGRPQFILDNTARRGEEIKRTDERSQLFCVRDAYGREKEEKELRKRKREEEAAVLLELERKRAGYAPIVPSQSQRSAAGADDGAETAFSLPTHSTGALAIADAQRTLMERKEKAAKKAAAIAGSGRSARHAGPLPDAEGDDPLSQPFPSFASSQQGSQQRWRHSASAIKLMGFDPLSDSRSRQNRTSAASTATATGRTSSLLTRHSATNAQLGEAKLSLKRQDRRKSGVRAPSGQEAKQQGGGNDDDDGLEII</sequence>
<dbReference type="AlphaFoldDB" id="A0A316UM60"/>
<dbReference type="EMBL" id="KZ819672">
    <property type="protein sequence ID" value="PWN26347.1"/>
    <property type="molecule type" value="Genomic_DNA"/>
</dbReference>
<dbReference type="RefSeq" id="XP_025360959.1">
    <property type="nucleotide sequence ID" value="XM_025506646.1"/>
</dbReference>
<reference evidence="2 3" key="1">
    <citation type="journal article" date="2018" name="Mol. Biol. Evol.">
        <title>Broad Genomic Sampling Reveals a Smut Pathogenic Ancestry of the Fungal Clade Ustilaginomycotina.</title>
        <authorList>
            <person name="Kijpornyongpan T."/>
            <person name="Mondo S.J."/>
            <person name="Barry K."/>
            <person name="Sandor L."/>
            <person name="Lee J."/>
            <person name="Lipzen A."/>
            <person name="Pangilinan J."/>
            <person name="LaButti K."/>
            <person name="Hainaut M."/>
            <person name="Henrissat B."/>
            <person name="Grigoriev I.V."/>
            <person name="Spatafora J.W."/>
            <person name="Aime M.C."/>
        </authorList>
    </citation>
    <scope>NUCLEOTIDE SEQUENCE [LARGE SCALE GENOMIC DNA]</scope>
    <source>
        <strain evidence="2 3">MCA 5214</strain>
    </source>
</reference>
<gene>
    <name evidence="2" type="ORF">BDZ90DRAFT_233475</name>
</gene>
<protein>
    <recommendedName>
        <fullName evidence="4">Zinc finger Mcm10/DnaG-type domain-containing protein</fullName>
    </recommendedName>
</protein>
<feature type="region of interest" description="Disordered" evidence="1">
    <location>
        <begin position="589"/>
        <end position="621"/>
    </location>
</feature>
<evidence type="ECO:0008006" key="4">
    <source>
        <dbReference type="Google" id="ProtNLM"/>
    </source>
</evidence>
<feature type="compositionally biased region" description="Low complexity" evidence="1">
    <location>
        <begin position="35"/>
        <end position="50"/>
    </location>
</feature>
<feature type="compositionally biased region" description="Low complexity" evidence="1">
    <location>
        <begin position="669"/>
        <end position="684"/>
    </location>
</feature>
<feature type="region of interest" description="Disordered" evidence="1">
    <location>
        <begin position="633"/>
        <end position="778"/>
    </location>
</feature>
<evidence type="ECO:0000313" key="3">
    <source>
        <dbReference type="Proteomes" id="UP000245884"/>
    </source>
</evidence>
<feature type="compositionally biased region" description="Acidic residues" evidence="1">
    <location>
        <begin position="769"/>
        <end position="778"/>
    </location>
</feature>
<dbReference type="GeneID" id="37028469"/>
<evidence type="ECO:0000256" key="1">
    <source>
        <dbReference type="SAM" id="MobiDB-lite"/>
    </source>
</evidence>
<feature type="compositionally biased region" description="Basic residues" evidence="1">
    <location>
        <begin position="743"/>
        <end position="753"/>
    </location>
</feature>
<keyword evidence="3" id="KW-1185">Reference proteome</keyword>
<feature type="region of interest" description="Disordered" evidence="1">
    <location>
        <begin position="479"/>
        <end position="509"/>
    </location>
</feature>
<dbReference type="Proteomes" id="UP000245884">
    <property type="component" value="Unassembled WGS sequence"/>
</dbReference>
<feature type="compositionally biased region" description="Low complexity" evidence="1">
    <location>
        <begin position="61"/>
        <end position="82"/>
    </location>
</feature>
<feature type="region of interest" description="Disordered" evidence="1">
    <location>
        <begin position="22"/>
        <end position="82"/>
    </location>
</feature>
<name>A0A316UM60_9BASI</name>
<feature type="compositionally biased region" description="Low complexity" evidence="1">
    <location>
        <begin position="709"/>
        <end position="729"/>
    </location>
</feature>
<dbReference type="STRING" id="1569628.A0A316UM60"/>
<dbReference type="Gene3D" id="2.40.50.140">
    <property type="entry name" value="Nucleic acid-binding proteins"/>
    <property type="match status" value="1"/>
</dbReference>